<evidence type="ECO:0000256" key="7">
    <source>
        <dbReference type="ARBA" id="ARBA00023136"/>
    </source>
</evidence>
<dbReference type="SMART" id="SM00924">
    <property type="entry name" value="MgtE_N"/>
    <property type="match status" value="1"/>
</dbReference>
<feature type="domain" description="CBS" evidence="10">
    <location>
        <begin position="139"/>
        <end position="203"/>
    </location>
</feature>
<keyword evidence="5 9" id="KW-0460">Magnesium</keyword>
<evidence type="ECO:0000256" key="8">
    <source>
        <dbReference type="PROSITE-ProRule" id="PRU00703"/>
    </source>
</evidence>
<feature type="transmembrane region" description="Helical" evidence="9">
    <location>
        <begin position="395"/>
        <end position="424"/>
    </location>
</feature>
<evidence type="ECO:0000259" key="10">
    <source>
        <dbReference type="PROSITE" id="PS51371"/>
    </source>
</evidence>
<feature type="transmembrane region" description="Helical" evidence="9">
    <location>
        <begin position="362"/>
        <end position="383"/>
    </location>
</feature>
<feature type="transmembrane region" description="Helical" evidence="9">
    <location>
        <begin position="290"/>
        <end position="308"/>
    </location>
</feature>
<accession>A0A139SIC1</accession>
<dbReference type="GO" id="GO:0015095">
    <property type="term" value="F:magnesium ion transmembrane transporter activity"/>
    <property type="evidence" value="ECO:0007669"/>
    <property type="project" value="UniProtKB-UniRule"/>
</dbReference>
<dbReference type="InterPro" id="IPR038076">
    <property type="entry name" value="MgtE_N_sf"/>
</dbReference>
<keyword evidence="7 9" id="KW-0472">Membrane</keyword>
<comment type="caution">
    <text evidence="11">The sequence shown here is derived from an EMBL/GenBank/DDBJ whole genome shotgun (WGS) entry which is preliminary data.</text>
</comment>
<comment type="subunit">
    <text evidence="9">Homodimer.</text>
</comment>
<dbReference type="Gene3D" id="1.10.357.20">
    <property type="entry name" value="SLC41 divalent cation transporters, integral membrane domain"/>
    <property type="match status" value="1"/>
</dbReference>
<dbReference type="Gene3D" id="3.10.580.10">
    <property type="entry name" value="CBS-domain"/>
    <property type="match status" value="1"/>
</dbReference>
<dbReference type="CDD" id="cd04606">
    <property type="entry name" value="CBS_pair_Mg_transporter"/>
    <property type="match status" value="1"/>
</dbReference>
<dbReference type="NCBIfam" id="TIGR00400">
    <property type="entry name" value="mgtE"/>
    <property type="match status" value="1"/>
</dbReference>
<dbReference type="RefSeq" id="WP_068713043.1">
    <property type="nucleotide sequence ID" value="NZ_LSZP01000059.1"/>
</dbReference>
<comment type="subcellular location">
    <subcellularLocation>
        <location evidence="9">Cell membrane</location>
        <topology evidence="9">Multi-pass membrane protein</topology>
    </subcellularLocation>
    <subcellularLocation>
        <location evidence="1">Membrane</location>
        <topology evidence="1">Multi-pass membrane protein</topology>
    </subcellularLocation>
</comment>
<feature type="transmembrane region" description="Helical" evidence="9">
    <location>
        <begin position="436"/>
        <end position="459"/>
    </location>
</feature>
<dbReference type="PANTHER" id="PTHR43773">
    <property type="entry name" value="MAGNESIUM TRANSPORTER MGTE"/>
    <property type="match status" value="1"/>
</dbReference>
<dbReference type="Pfam" id="PF03448">
    <property type="entry name" value="MgtE_N"/>
    <property type="match status" value="1"/>
</dbReference>
<keyword evidence="9" id="KW-0479">Metal-binding</keyword>
<dbReference type="OrthoDB" id="9790355at2"/>
<keyword evidence="3 9" id="KW-0813">Transport</keyword>
<comment type="similarity">
    <text evidence="2 9">Belongs to the SLC41A transporter family.</text>
</comment>
<keyword evidence="6 9" id="KW-1133">Transmembrane helix</keyword>
<dbReference type="InterPro" id="IPR000644">
    <property type="entry name" value="CBS_dom"/>
</dbReference>
<keyword evidence="9" id="KW-1003">Cell membrane</keyword>
<dbReference type="GO" id="GO:0005886">
    <property type="term" value="C:plasma membrane"/>
    <property type="evidence" value="ECO:0007669"/>
    <property type="project" value="UniProtKB-SubCell"/>
</dbReference>
<dbReference type="GO" id="GO:0046872">
    <property type="term" value="F:metal ion binding"/>
    <property type="evidence" value="ECO:0007669"/>
    <property type="project" value="UniProtKB-KW"/>
</dbReference>
<dbReference type="Pfam" id="PF00571">
    <property type="entry name" value="CBS"/>
    <property type="match status" value="2"/>
</dbReference>
<dbReference type="PANTHER" id="PTHR43773:SF1">
    <property type="entry name" value="MAGNESIUM TRANSPORTER MGTE"/>
    <property type="match status" value="1"/>
</dbReference>
<dbReference type="InterPro" id="IPR006669">
    <property type="entry name" value="MgtE_transporter"/>
</dbReference>
<proteinExistence type="inferred from homology"/>
<name>A0A139SIC1_9BACT</name>
<keyword evidence="4 9" id="KW-0812">Transmembrane</keyword>
<keyword evidence="8" id="KW-0129">CBS domain</keyword>
<dbReference type="EMBL" id="LSZP01000059">
    <property type="protein sequence ID" value="KXU34322.1"/>
    <property type="molecule type" value="Genomic_DNA"/>
</dbReference>
<feature type="transmembrane region" description="Helical" evidence="9">
    <location>
        <begin position="320"/>
        <end position="341"/>
    </location>
</feature>
<dbReference type="SUPFAM" id="SSF54631">
    <property type="entry name" value="CBS-domain pair"/>
    <property type="match status" value="1"/>
</dbReference>
<protein>
    <recommendedName>
        <fullName evidence="9">Magnesium transporter MgtE</fullName>
    </recommendedName>
</protein>
<dbReference type="PROSITE" id="PS51371">
    <property type="entry name" value="CBS"/>
    <property type="match status" value="2"/>
</dbReference>
<dbReference type="InterPro" id="IPR006668">
    <property type="entry name" value="Mg_transptr_MgtE_intracell_dom"/>
</dbReference>
<evidence type="ECO:0000256" key="4">
    <source>
        <dbReference type="ARBA" id="ARBA00022692"/>
    </source>
</evidence>
<dbReference type="InterPro" id="IPR046342">
    <property type="entry name" value="CBS_dom_sf"/>
</dbReference>
<evidence type="ECO:0000256" key="5">
    <source>
        <dbReference type="ARBA" id="ARBA00022842"/>
    </source>
</evidence>
<evidence type="ECO:0000313" key="11">
    <source>
        <dbReference type="EMBL" id="KXU34322.1"/>
    </source>
</evidence>
<comment type="function">
    <text evidence="9">Acts as a magnesium transporter.</text>
</comment>
<feature type="domain" description="CBS" evidence="10">
    <location>
        <begin position="204"/>
        <end position="260"/>
    </location>
</feature>
<reference evidence="11 12" key="1">
    <citation type="submission" date="2016-02" db="EMBL/GenBank/DDBJ databases">
        <authorList>
            <person name="Wen L."/>
            <person name="He K."/>
            <person name="Yang H."/>
        </authorList>
    </citation>
    <scope>NUCLEOTIDE SEQUENCE [LARGE SCALE GENOMIC DNA]</scope>
    <source>
        <strain evidence="11 12">CV41</strain>
    </source>
</reference>
<dbReference type="STRING" id="1548208.AXK12_07555"/>
<evidence type="ECO:0000256" key="3">
    <source>
        <dbReference type="ARBA" id="ARBA00022448"/>
    </source>
</evidence>
<organism evidence="11 12">
    <name type="scientific">Cephaloticoccus capnophilus</name>
    <dbReference type="NCBI Taxonomy" id="1548208"/>
    <lineage>
        <taxon>Bacteria</taxon>
        <taxon>Pseudomonadati</taxon>
        <taxon>Verrucomicrobiota</taxon>
        <taxon>Opitutia</taxon>
        <taxon>Opitutales</taxon>
        <taxon>Opitutaceae</taxon>
        <taxon>Cephaloticoccus</taxon>
    </lineage>
</organism>
<dbReference type="InterPro" id="IPR006667">
    <property type="entry name" value="SLC41_membr_dom"/>
</dbReference>
<evidence type="ECO:0000313" key="12">
    <source>
        <dbReference type="Proteomes" id="UP000071392"/>
    </source>
</evidence>
<gene>
    <name evidence="11" type="ORF">AXK12_07555</name>
</gene>
<evidence type="ECO:0000256" key="9">
    <source>
        <dbReference type="RuleBase" id="RU362011"/>
    </source>
</evidence>
<dbReference type="Pfam" id="PF01769">
    <property type="entry name" value="MgtE"/>
    <property type="match status" value="1"/>
</dbReference>
<dbReference type="InterPro" id="IPR036739">
    <property type="entry name" value="SLC41_membr_dom_sf"/>
</dbReference>
<dbReference type="SMART" id="SM00116">
    <property type="entry name" value="CBS"/>
    <property type="match status" value="2"/>
</dbReference>
<evidence type="ECO:0000256" key="2">
    <source>
        <dbReference type="ARBA" id="ARBA00009749"/>
    </source>
</evidence>
<evidence type="ECO:0000256" key="1">
    <source>
        <dbReference type="ARBA" id="ARBA00004141"/>
    </source>
</evidence>
<dbReference type="SUPFAM" id="SSF158791">
    <property type="entry name" value="MgtE N-terminal domain-like"/>
    <property type="match status" value="1"/>
</dbReference>
<dbReference type="AlphaFoldDB" id="A0A139SIC1"/>
<dbReference type="SUPFAM" id="SSF161093">
    <property type="entry name" value="MgtE membrane domain-like"/>
    <property type="match status" value="1"/>
</dbReference>
<keyword evidence="12" id="KW-1185">Reference proteome</keyword>
<dbReference type="Gene3D" id="1.25.60.10">
    <property type="entry name" value="MgtE N-terminal domain-like"/>
    <property type="match status" value="1"/>
</dbReference>
<dbReference type="Proteomes" id="UP000071392">
    <property type="component" value="Unassembled WGS sequence"/>
</dbReference>
<evidence type="ECO:0000256" key="6">
    <source>
        <dbReference type="ARBA" id="ARBA00022989"/>
    </source>
</evidence>
<sequence>MSGSGNTAELRNQLIALLRAHDTAGLRATLKPWLPVDLAPIIGDLPVELLAQLFRTTSRDLAAATFPYLEHESQRHLLKLMTPEQSAALLNALPPDDRTAFLDDLPLEHAMQLLSLLTPDEREIAKALLAYPEHSVGRMMTLDYVAVRPEWSVSEALDYIRTHGYDRETLNVVYVVDEHGRLIDDVRVRRFLLCTSDQSVRDLMDGNFSALSPYDDRETALEVFRKYDRVALPVVGEGRKLMGIVTVDDMLDVAEEEATEDIQKLGGSAAFDEPYTTTPYVQMLRKRAPWLALLLVGEMFTATAMGYFEEELSRAVVLALFIPLVISAGGNAGSQAATLIIRALALGEFTLREWWRVMYRELFVGASLGVILGTIGFCRVALWELASPGIYGEHTMLIGVTLGVALSGIVLWGSLVGSMFPLLLKRIGLDPATSSAPFVATMVDVTGLVIYFSVAFVVLRGTLL</sequence>